<evidence type="ECO:0000256" key="4">
    <source>
        <dbReference type="ARBA" id="ARBA00023136"/>
    </source>
</evidence>
<organism evidence="8 9">
    <name type="scientific">Niabella digestorum</name>
    <dbReference type="NCBI Taxonomy" id="3117701"/>
    <lineage>
        <taxon>Bacteria</taxon>
        <taxon>Pseudomonadati</taxon>
        <taxon>Bacteroidota</taxon>
        <taxon>Chitinophagia</taxon>
        <taxon>Chitinophagales</taxon>
        <taxon>Chitinophagaceae</taxon>
        <taxon>Niabella</taxon>
    </lineage>
</organism>
<dbReference type="Gene3D" id="1.25.40.390">
    <property type="match status" value="1"/>
</dbReference>
<dbReference type="RefSeq" id="WP_330973725.1">
    <property type="nucleotide sequence ID" value="NZ_JAZGLY010000002.1"/>
</dbReference>
<comment type="similarity">
    <text evidence="2">Belongs to the SusD family.</text>
</comment>
<evidence type="ECO:0000256" key="2">
    <source>
        <dbReference type="ARBA" id="ARBA00006275"/>
    </source>
</evidence>
<comment type="subcellular location">
    <subcellularLocation>
        <location evidence="1">Cell outer membrane</location>
    </subcellularLocation>
</comment>
<keyword evidence="4" id="KW-0472">Membrane</keyword>
<evidence type="ECO:0000259" key="7">
    <source>
        <dbReference type="Pfam" id="PF14322"/>
    </source>
</evidence>
<dbReference type="InterPro" id="IPR033985">
    <property type="entry name" value="SusD-like_N"/>
</dbReference>
<keyword evidence="5" id="KW-0998">Cell outer membrane</keyword>
<dbReference type="InterPro" id="IPR011990">
    <property type="entry name" value="TPR-like_helical_dom_sf"/>
</dbReference>
<dbReference type="Pfam" id="PF07980">
    <property type="entry name" value="SusD_RagB"/>
    <property type="match status" value="1"/>
</dbReference>
<feature type="domain" description="RagB/SusD" evidence="6">
    <location>
        <begin position="320"/>
        <end position="510"/>
    </location>
</feature>
<dbReference type="EMBL" id="JAZGLY010000002">
    <property type="protein sequence ID" value="MEE6186315.1"/>
    <property type="molecule type" value="Genomic_DNA"/>
</dbReference>
<comment type="caution">
    <text evidence="8">The sequence shown here is derived from an EMBL/GenBank/DDBJ whole genome shotgun (WGS) entry which is preliminary data.</text>
</comment>
<dbReference type="SUPFAM" id="SSF48452">
    <property type="entry name" value="TPR-like"/>
    <property type="match status" value="1"/>
</dbReference>
<evidence type="ECO:0000313" key="9">
    <source>
        <dbReference type="Proteomes" id="UP001357452"/>
    </source>
</evidence>
<dbReference type="PROSITE" id="PS51257">
    <property type="entry name" value="PROKAR_LIPOPROTEIN"/>
    <property type="match status" value="1"/>
</dbReference>
<keyword evidence="3" id="KW-0732">Signal</keyword>
<dbReference type="InterPro" id="IPR012944">
    <property type="entry name" value="SusD_RagB_dom"/>
</dbReference>
<evidence type="ECO:0000256" key="5">
    <source>
        <dbReference type="ARBA" id="ARBA00023237"/>
    </source>
</evidence>
<evidence type="ECO:0000259" key="6">
    <source>
        <dbReference type="Pfam" id="PF07980"/>
    </source>
</evidence>
<proteinExistence type="inferred from homology"/>
<feature type="domain" description="SusD-like N-terminal" evidence="7">
    <location>
        <begin position="65"/>
        <end position="224"/>
    </location>
</feature>
<evidence type="ECO:0000256" key="1">
    <source>
        <dbReference type="ARBA" id="ARBA00004442"/>
    </source>
</evidence>
<gene>
    <name evidence="8" type="ORF">V2H41_03430</name>
</gene>
<name>A0ABU7RE91_9BACT</name>
<dbReference type="Pfam" id="PF14322">
    <property type="entry name" value="SusD-like_3"/>
    <property type="match status" value="1"/>
</dbReference>
<accession>A0ABU7RE91</accession>
<keyword evidence="9" id="KW-1185">Reference proteome</keyword>
<reference evidence="8 9" key="1">
    <citation type="submission" date="2024-01" db="EMBL/GenBank/DDBJ databases">
        <title>Niabella digestum sp. nov., isolated from waste digestion system.</title>
        <authorList>
            <person name="Zhang L."/>
        </authorList>
    </citation>
    <scope>NUCLEOTIDE SEQUENCE [LARGE SCALE GENOMIC DNA]</scope>
    <source>
        <strain evidence="8 9">A18</strain>
    </source>
</reference>
<protein>
    <submittedName>
        <fullName evidence="8">RagB/SusD family nutrient uptake outer membrane protein</fullName>
    </submittedName>
</protein>
<sequence>MKSRFTYIIVVQIFFLLISCNKLLEVDKPDNLIHDEFWQNRDQVHTSLMGLYTSLHNSLNSFHVWGDIRSSFYEPGPGNAFTSSYGQFMSHDIYTTNGLLSWSNVYRSVGWINTFIKNAPLALSKDPTFKEAELNQMLGEAHALRALNYFYLVRAFREVPLIKEPYESDTQQMNTAASSEEEVLNFIEEDLDYALKNAPETFDNVLYKYGRITKNAVRALWADVKLWRNQYQQVLDLCEPLDMQYASGLVSSLDWYSIFTPGNSSETIFELQYTQTGLSSPVYNWFAHFSTGSSDGARYLANSRNARLAFEETLYPSTLPEYESSDTIRYKEYSTFRKSDVSNGYGGGWEVYKFLGQQAYELSYKPSNNRRLTGYIFYRYREILFMKAEALAMLSRYEEAEDMINQVRQHCDVPLLTTGEAGEEMEFFERLLFEREAELCFEGKEWFALVRMARREGMQELLLEKMATNNSMGYSYQVIRARLLNPESWFLPYHRTEIENNPLLHQKEFYKNK</sequence>
<evidence type="ECO:0000313" key="8">
    <source>
        <dbReference type="EMBL" id="MEE6186315.1"/>
    </source>
</evidence>
<dbReference type="Proteomes" id="UP001357452">
    <property type="component" value="Unassembled WGS sequence"/>
</dbReference>
<evidence type="ECO:0000256" key="3">
    <source>
        <dbReference type="ARBA" id="ARBA00022729"/>
    </source>
</evidence>